<accession>A0A1R0X1J6</accession>
<dbReference type="Proteomes" id="UP000187465">
    <property type="component" value="Unassembled WGS sequence"/>
</dbReference>
<sequence>MYHHGYEGGSTTYSNIVPRNLFVTIAFQAYREILKSGAGQLQNGYVKTSHVLDVMKSTISELSDYKSENSIRLPIYVTFKVLVKEGYFSKESHKYRLSKGKEEGFMKFLDKIDHVTKQEAIRRLRVANYEAMAEALEAYESSAQTSQGWDGSVSGEDGELYKQFGSTMRETIWPYKFKKSED</sequence>
<proteinExistence type="predicted"/>
<dbReference type="AlphaFoldDB" id="A0A1R0X1J6"/>
<dbReference type="EMBL" id="MKQP01000040">
    <property type="protein sequence ID" value="OMD26765.1"/>
    <property type="molecule type" value="Genomic_DNA"/>
</dbReference>
<reference evidence="1 2" key="1">
    <citation type="submission" date="2016-10" db="EMBL/GenBank/DDBJ databases">
        <title>Paenibacillus species isolates.</title>
        <authorList>
            <person name="Beno S.M."/>
        </authorList>
    </citation>
    <scope>NUCLEOTIDE SEQUENCE [LARGE SCALE GENOMIC DNA]</scope>
    <source>
        <strain evidence="1 2">FSL H7-0604</strain>
    </source>
</reference>
<evidence type="ECO:0000313" key="1">
    <source>
        <dbReference type="EMBL" id="OMD26765.1"/>
    </source>
</evidence>
<gene>
    <name evidence="1" type="ORF">BJP51_26605</name>
</gene>
<organism evidence="1 2">
    <name type="scientific">Paenibacillus odorifer</name>
    <dbReference type="NCBI Taxonomy" id="189426"/>
    <lineage>
        <taxon>Bacteria</taxon>
        <taxon>Bacillati</taxon>
        <taxon>Bacillota</taxon>
        <taxon>Bacilli</taxon>
        <taxon>Bacillales</taxon>
        <taxon>Paenibacillaceae</taxon>
        <taxon>Paenibacillus</taxon>
    </lineage>
</organism>
<protein>
    <submittedName>
        <fullName evidence="1">Uncharacterized protein</fullName>
    </submittedName>
</protein>
<comment type="caution">
    <text evidence="1">The sequence shown here is derived from an EMBL/GenBank/DDBJ whole genome shotgun (WGS) entry which is preliminary data.</text>
</comment>
<name>A0A1R0X1J6_9BACL</name>
<evidence type="ECO:0000313" key="2">
    <source>
        <dbReference type="Proteomes" id="UP000187465"/>
    </source>
</evidence>